<feature type="signal peptide" evidence="2">
    <location>
        <begin position="1"/>
        <end position="19"/>
    </location>
</feature>
<sequence>MKKVLAFTLAMSLAMGGIAGCGEGSSSKKETKATAPKDSKTTWDIEPLDERQTLDIAYFSGVMHSLPIYIADEKGWFDELNIDLEYSSFTSGPAMMEANESWDIATTGSPGVLVGMLGYDVYCIGNCEYDAVLNLYTREDSPIYKAGKGKVEGAEELYGTAEEWAGTEWLLPVGTTTNIVLNSTLSLLGLEDKDITMVNMDNSTGFTAFKAGEGDGVCLSLSVALEAEKAGYKKVSGLDITGDLIECGICATADALENKRDAVKKFYEVYYRASEWIADNMEEAEGYYLETCEIEGIACDEETAKYICERRNSPTLDDVMEQLDTTVEYEPYTKRAVTKAESDLLVTLDFFINTGKYTDKDREFVLDNNMFDPSIAQEVHKEMTEAGRWNY</sequence>
<evidence type="ECO:0000313" key="3">
    <source>
        <dbReference type="EMBL" id="SHF39273.1"/>
    </source>
</evidence>
<dbReference type="Pfam" id="PF13379">
    <property type="entry name" value="NMT1_2"/>
    <property type="match status" value="1"/>
</dbReference>
<reference evidence="3 4" key="1">
    <citation type="submission" date="2016-11" db="EMBL/GenBank/DDBJ databases">
        <authorList>
            <person name="Jaros S."/>
            <person name="Januszkiewicz K."/>
            <person name="Wedrychowicz H."/>
        </authorList>
    </citation>
    <scope>NUCLEOTIDE SEQUENCE [LARGE SCALE GENOMIC DNA]</scope>
    <source>
        <strain evidence="3 4">DSM 17459</strain>
    </source>
</reference>
<feature type="compositionally biased region" description="Basic and acidic residues" evidence="1">
    <location>
        <begin position="26"/>
        <end position="41"/>
    </location>
</feature>
<feature type="region of interest" description="Disordered" evidence="1">
    <location>
        <begin position="22"/>
        <end position="41"/>
    </location>
</feature>
<dbReference type="RefSeq" id="WP_072854125.1">
    <property type="nucleotide sequence ID" value="NZ_FQVI01000025.1"/>
</dbReference>
<organism evidence="3 4">
    <name type="scientific">Lactonifactor longoviformis DSM 17459</name>
    <dbReference type="NCBI Taxonomy" id="1122155"/>
    <lineage>
        <taxon>Bacteria</taxon>
        <taxon>Bacillati</taxon>
        <taxon>Bacillota</taxon>
        <taxon>Clostridia</taxon>
        <taxon>Eubacteriales</taxon>
        <taxon>Clostridiaceae</taxon>
        <taxon>Lactonifactor</taxon>
    </lineage>
</organism>
<keyword evidence="2" id="KW-0732">Signal</keyword>
<dbReference type="PANTHER" id="PTHR30024">
    <property type="entry name" value="ALIPHATIC SULFONATES-BINDING PROTEIN-RELATED"/>
    <property type="match status" value="1"/>
</dbReference>
<dbReference type="Gene3D" id="3.40.190.10">
    <property type="entry name" value="Periplasmic binding protein-like II"/>
    <property type="match status" value="2"/>
</dbReference>
<keyword evidence="4" id="KW-1185">Reference proteome</keyword>
<dbReference type="SUPFAM" id="SSF53850">
    <property type="entry name" value="Periplasmic binding protein-like II"/>
    <property type="match status" value="1"/>
</dbReference>
<dbReference type="PANTHER" id="PTHR30024:SF42">
    <property type="entry name" value="ALIPHATIC SULFONATES-BINDING PROTEIN-RELATED"/>
    <property type="match status" value="1"/>
</dbReference>
<dbReference type="EMBL" id="FQVI01000025">
    <property type="protein sequence ID" value="SHF39273.1"/>
    <property type="molecule type" value="Genomic_DNA"/>
</dbReference>
<dbReference type="PROSITE" id="PS51257">
    <property type="entry name" value="PROKAR_LIPOPROTEIN"/>
    <property type="match status" value="1"/>
</dbReference>
<dbReference type="AlphaFoldDB" id="A0A1M5B9S7"/>
<proteinExistence type="predicted"/>
<feature type="chain" id="PRO_5039058488" evidence="2">
    <location>
        <begin position="20"/>
        <end position="391"/>
    </location>
</feature>
<evidence type="ECO:0000256" key="1">
    <source>
        <dbReference type="SAM" id="MobiDB-lite"/>
    </source>
</evidence>
<evidence type="ECO:0000313" key="4">
    <source>
        <dbReference type="Proteomes" id="UP000184245"/>
    </source>
</evidence>
<gene>
    <name evidence="3" type="ORF">SAMN02745158_03559</name>
</gene>
<dbReference type="OrthoDB" id="2054296at2"/>
<dbReference type="Proteomes" id="UP000184245">
    <property type="component" value="Unassembled WGS sequence"/>
</dbReference>
<name>A0A1M5B9S7_9CLOT</name>
<dbReference type="STRING" id="1122155.SAMN02745158_03559"/>
<protein>
    <submittedName>
        <fullName evidence="3">ABC-type nitrate/sulfonate/bicarbonate transport system, substrate-binding protein</fullName>
    </submittedName>
</protein>
<accession>A0A1M5B9S7</accession>
<evidence type="ECO:0000256" key="2">
    <source>
        <dbReference type="SAM" id="SignalP"/>
    </source>
</evidence>